<evidence type="ECO:0000313" key="4">
    <source>
        <dbReference type="Proteomes" id="UP001596549"/>
    </source>
</evidence>
<proteinExistence type="predicted"/>
<dbReference type="Gene3D" id="3.30.750.24">
    <property type="entry name" value="STAS domain"/>
    <property type="match status" value="1"/>
</dbReference>
<sequence>MKLSTENLHALSFAVIEQKQIIAQRVTTLQEDDYPTELRHLASSLIPMREELVELYGKSLIMEDEECFAAFDKWGERVGQACLNVRMPFDAALKETRHFRKEIIEIIASEAEAQNITLKNYNAITRRFHEIMDHAVFSFSLAFISYSDQLKRSAQQSLIEYSVPIVQVGHGVGILPLVGDIDTERARILMEKTPQDCVKLSLNELIIDLSGVPIVDTMVAQQIIRLGDVVNLLGVKPKITGIRPEIAQTMVALNIDFSKFPSFASLHFALEEIGFSINN</sequence>
<evidence type="ECO:0000313" key="3">
    <source>
        <dbReference type="EMBL" id="MFC7373178.1"/>
    </source>
</evidence>
<organism evidence="3 4">
    <name type="scientific">Fictibacillus iocasae</name>
    <dbReference type="NCBI Taxonomy" id="2715437"/>
    <lineage>
        <taxon>Bacteria</taxon>
        <taxon>Bacillati</taxon>
        <taxon>Bacillota</taxon>
        <taxon>Bacilli</taxon>
        <taxon>Bacillales</taxon>
        <taxon>Fictibacillaceae</taxon>
        <taxon>Fictibacillus</taxon>
    </lineage>
</organism>
<dbReference type="InterPro" id="IPR036513">
    <property type="entry name" value="STAS_dom_sf"/>
</dbReference>
<dbReference type="InterPro" id="IPR051932">
    <property type="entry name" value="Bact_StressResp_Reg"/>
</dbReference>
<accession>A0ABW2NW56</accession>
<feature type="domain" description="STAS" evidence="2">
    <location>
        <begin position="162"/>
        <end position="273"/>
    </location>
</feature>
<reference evidence="4" key="1">
    <citation type="journal article" date="2019" name="Int. J. Syst. Evol. Microbiol.">
        <title>The Global Catalogue of Microorganisms (GCM) 10K type strain sequencing project: providing services to taxonomists for standard genome sequencing and annotation.</title>
        <authorList>
            <consortium name="The Broad Institute Genomics Platform"/>
            <consortium name="The Broad Institute Genome Sequencing Center for Infectious Disease"/>
            <person name="Wu L."/>
            <person name="Ma J."/>
        </authorList>
    </citation>
    <scope>NUCLEOTIDE SEQUENCE [LARGE SCALE GENOMIC DNA]</scope>
    <source>
        <strain evidence="4">NBRC 106396</strain>
    </source>
</reference>
<comment type="caution">
    <text evidence="3">The sequence shown here is derived from an EMBL/GenBank/DDBJ whole genome shotgun (WGS) entry which is preliminary data.</text>
</comment>
<dbReference type="PANTHER" id="PTHR33745">
    <property type="entry name" value="RSBT ANTAGONIST PROTEIN RSBS-RELATED"/>
    <property type="match status" value="1"/>
</dbReference>
<keyword evidence="1" id="KW-0597">Phosphoprotein</keyword>
<evidence type="ECO:0000256" key="1">
    <source>
        <dbReference type="ARBA" id="ARBA00022553"/>
    </source>
</evidence>
<gene>
    <name evidence="3" type="ORF">ACFQPF_16170</name>
</gene>
<dbReference type="Pfam" id="PF01740">
    <property type="entry name" value="STAS"/>
    <property type="match status" value="1"/>
</dbReference>
<dbReference type="PANTHER" id="PTHR33745:SF3">
    <property type="entry name" value="RSBT CO-ANTAGONIST PROTEIN RSBRC"/>
    <property type="match status" value="1"/>
</dbReference>
<dbReference type="Proteomes" id="UP001596549">
    <property type="component" value="Unassembled WGS sequence"/>
</dbReference>
<dbReference type="InterPro" id="IPR002645">
    <property type="entry name" value="STAS_dom"/>
</dbReference>
<keyword evidence="4" id="KW-1185">Reference proteome</keyword>
<protein>
    <submittedName>
        <fullName evidence="3">STAS domain-containing protein</fullName>
    </submittedName>
</protein>
<dbReference type="EMBL" id="JBHTCP010000050">
    <property type="protein sequence ID" value="MFC7373178.1"/>
    <property type="molecule type" value="Genomic_DNA"/>
</dbReference>
<name>A0ABW2NW56_9BACL</name>
<dbReference type="PROSITE" id="PS50801">
    <property type="entry name" value="STAS"/>
    <property type="match status" value="1"/>
</dbReference>
<dbReference type="CDD" id="cd07041">
    <property type="entry name" value="STAS_RsbR_RsbS_like"/>
    <property type="match status" value="1"/>
</dbReference>
<evidence type="ECO:0000259" key="2">
    <source>
        <dbReference type="PROSITE" id="PS50801"/>
    </source>
</evidence>
<dbReference type="SUPFAM" id="SSF52091">
    <property type="entry name" value="SpoIIaa-like"/>
    <property type="match status" value="1"/>
</dbReference>
<dbReference type="RefSeq" id="WP_379750842.1">
    <property type="nucleotide sequence ID" value="NZ_JBHTCP010000050.1"/>
</dbReference>